<comment type="caution">
    <text evidence="1">The sequence shown here is derived from an EMBL/GenBank/DDBJ whole genome shotgun (WGS) entry which is preliminary data.</text>
</comment>
<name>A0A8J5ZAK2_9ROSI</name>
<dbReference type="AlphaFoldDB" id="A0A8J5ZAK2"/>
<protein>
    <submittedName>
        <fullName evidence="1">Uncharacterized protein</fullName>
    </submittedName>
</protein>
<organism evidence="1 2">
    <name type="scientific">Gossypium anomalum</name>
    <dbReference type="NCBI Taxonomy" id="47600"/>
    <lineage>
        <taxon>Eukaryota</taxon>
        <taxon>Viridiplantae</taxon>
        <taxon>Streptophyta</taxon>
        <taxon>Embryophyta</taxon>
        <taxon>Tracheophyta</taxon>
        <taxon>Spermatophyta</taxon>
        <taxon>Magnoliopsida</taxon>
        <taxon>eudicotyledons</taxon>
        <taxon>Gunneridae</taxon>
        <taxon>Pentapetalae</taxon>
        <taxon>rosids</taxon>
        <taxon>malvids</taxon>
        <taxon>Malvales</taxon>
        <taxon>Malvaceae</taxon>
        <taxon>Malvoideae</taxon>
        <taxon>Gossypium</taxon>
    </lineage>
</organism>
<reference evidence="1 2" key="1">
    <citation type="journal article" date="2021" name="bioRxiv">
        <title>The Gossypium anomalum genome as a resource for cotton improvement and evolutionary analysis of hybrid incompatibility.</title>
        <authorList>
            <person name="Grover C.E."/>
            <person name="Yuan D."/>
            <person name="Arick M.A."/>
            <person name="Miller E.R."/>
            <person name="Hu G."/>
            <person name="Peterson D.G."/>
            <person name="Wendel J.F."/>
            <person name="Udall J.A."/>
        </authorList>
    </citation>
    <scope>NUCLEOTIDE SEQUENCE [LARGE SCALE GENOMIC DNA]</scope>
    <source>
        <strain evidence="1">JFW-Udall</strain>
        <tissue evidence="1">Leaf</tissue>
    </source>
</reference>
<dbReference type="EMBL" id="JAHUZN010000003">
    <property type="protein sequence ID" value="KAG8498150.1"/>
    <property type="molecule type" value="Genomic_DNA"/>
</dbReference>
<accession>A0A8J5ZAK2</accession>
<proteinExistence type="predicted"/>
<evidence type="ECO:0000313" key="2">
    <source>
        <dbReference type="Proteomes" id="UP000701853"/>
    </source>
</evidence>
<evidence type="ECO:0000313" key="1">
    <source>
        <dbReference type="EMBL" id="KAG8498150.1"/>
    </source>
</evidence>
<keyword evidence="2" id="KW-1185">Reference proteome</keyword>
<gene>
    <name evidence="1" type="ORF">CXB51_007417</name>
</gene>
<sequence>MPIAIFSSSTPILKRPNLEPYIFLCRTFLNPYFVFDFEKRKRLRPDGKRHCHSHRFRRVHSPSLSLQLFRRTRNFLLIIWCRINSHDF</sequence>
<dbReference type="Proteomes" id="UP000701853">
    <property type="component" value="Chromosome 3"/>
</dbReference>